<dbReference type="PANTHER" id="PTHR21292:SF12">
    <property type="entry name" value="EXOCYST COMPLEX COMPONENT 3-LIKE PROTEIN"/>
    <property type="match status" value="1"/>
</dbReference>
<evidence type="ECO:0000256" key="1">
    <source>
        <dbReference type="ARBA" id="ARBA00009447"/>
    </source>
</evidence>
<dbReference type="Gene3D" id="1.10.357.50">
    <property type="match status" value="1"/>
</dbReference>
<reference evidence="3" key="1">
    <citation type="submission" date="2025-08" db="UniProtKB">
        <authorList>
            <consortium name="RefSeq"/>
        </authorList>
    </citation>
    <scope>IDENTIFICATION</scope>
</reference>
<dbReference type="Gene3D" id="1.10.357.70">
    <property type="entry name" value="Exocyst complex component Sec6, C-terminal domain"/>
    <property type="match status" value="1"/>
</dbReference>
<dbReference type="RefSeq" id="XP_015269433.1">
    <property type="nucleotide sequence ID" value="XM_015413947.1"/>
</dbReference>
<evidence type="ECO:0000313" key="3">
    <source>
        <dbReference type="RefSeq" id="XP_015269433.1"/>
    </source>
</evidence>
<dbReference type="InterPro" id="IPR010326">
    <property type="entry name" value="EXOC3/Sec6"/>
</dbReference>
<accession>A0ABM1K6U6</accession>
<keyword evidence="2" id="KW-1185">Reference proteome</keyword>
<proteinExistence type="inferred from homology"/>
<dbReference type="PANTHER" id="PTHR21292">
    <property type="entry name" value="EXOCYST COMPLEX COMPONENT SEC6-RELATED"/>
    <property type="match status" value="1"/>
</dbReference>
<dbReference type="GeneID" id="107112760"/>
<organism evidence="2 3">
    <name type="scientific">Gekko japonicus</name>
    <name type="common">Schlegel's Japanese gecko</name>
    <dbReference type="NCBI Taxonomy" id="146911"/>
    <lineage>
        <taxon>Eukaryota</taxon>
        <taxon>Metazoa</taxon>
        <taxon>Chordata</taxon>
        <taxon>Craniata</taxon>
        <taxon>Vertebrata</taxon>
        <taxon>Euteleostomi</taxon>
        <taxon>Lepidosauria</taxon>
        <taxon>Squamata</taxon>
        <taxon>Bifurcata</taxon>
        <taxon>Gekkota</taxon>
        <taxon>Gekkonidae</taxon>
        <taxon>Gekkoninae</taxon>
        <taxon>Gekko</taxon>
    </lineage>
</organism>
<feature type="non-terminal residue" evidence="3">
    <location>
        <position position="1"/>
    </location>
</feature>
<dbReference type="Proteomes" id="UP000694871">
    <property type="component" value="Unplaced"/>
</dbReference>
<sequence>FLSADMMTHPSLLPEVDVAALGPLFAADTVDYLEETYVIKVQASIAEWMQKTLEMEVKEWFSETEPEADYQGCFQTTLPIIAMKVRTFQMLDENIRVASLISDTLLPKVRSMALAELEAFLGSLTEALVEFDREHQREPAASKCYAPYLLSAINNCLALSSSISALCTEGPSPSEPSRIPSSLNAAVEKAQKKACRLLLDAMLEDLQPLFAQLPSRRWLSDPQMMGNICEVIDTHVKGFCRAHKPFSTYLLSDSEHLVMSQYVKALLQKKIVCRNAEERNQMGRRMLQDASQLKELFCSLGLEESDQSLRVIADLQELISLKDPTMLELEVPGFVTKYPDISDDHVSMLLEVRGDVPKEIRNNVLEIMAQNPQVLPENHQSVFSNILVPAPEPPFCLGKPKCA</sequence>
<comment type="similarity">
    <text evidence="1">Belongs to the SEC6 family.</text>
</comment>
<name>A0ABM1K6U6_GEKJA</name>
<dbReference type="InterPro" id="IPR042532">
    <property type="entry name" value="EXOC3/Sec6_C"/>
</dbReference>
<evidence type="ECO:0000313" key="2">
    <source>
        <dbReference type="Proteomes" id="UP000694871"/>
    </source>
</evidence>
<dbReference type="Pfam" id="PF06046">
    <property type="entry name" value="Sec6"/>
    <property type="match status" value="1"/>
</dbReference>
<gene>
    <name evidence="3" type="primary">LOC107112760</name>
</gene>
<protein>
    <submittedName>
        <fullName evidence="3">Exocyst complex component 3-like protein</fullName>
    </submittedName>
</protein>